<sequence>RALLSPWALSASRLSAHGRARGPKVPDPCQPGGRGLNPLDHKVRRADAASSMASPRERATEPTSSATRASCPGSSSKTGLLLALAGTCR</sequence>
<gene>
    <name evidence="2" type="ORF">AK812_SmicGene45475</name>
</gene>
<comment type="caution">
    <text evidence="2">The sequence shown here is derived from an EMBL/GenBank/DDBJ whole genome shotgun (WGS) entry which is preliminary data.</text>
</comment>
<feature type="non-terminal residue" evidence="2">
    <location>
        <position position="1"/>
    </location>
</feature>
<proteinExistence type="predicted"/>
<keyword evidence="3" id="KW-1185">Reference proteome</keyword>
<dbReference type="AlphaFoldDB" id="A0A1Q9BW28"/>
<accession>A0A1Q9BW28</accession>
<feature type="compositionally biased region" description="Polar residues" evidence="1">
    <location>
        <begin position="61"/>
        <end position="77"/>
    </location>
</feature>
<protein>
    <submittedName>
        <fullName evidence="2">Uncharacterized protein</fullName>
    </submittedName>
</protein>
<dbReference type="EMBL" id="LSRX01003112">
    <property type="protein sequence ID" value="OLP74866.1"/>
    <property type="molecule type" value="Genomic_DNA"/>
</dbReference>
<evidence type="ECO:0000256" key="1">
    <source>
        <dbReference type="SAM" id="MobiDB-lite"/>
    </source>
</evidence>
<feature type="non-terminal residue" evidence="2">
    <location>
        <position position="89"/>
    </location>
</feature>
<organism evidence="2 3">
    <name type="scientific">Symbiodinium microadriaticum</name>
    <name type="common">Dinoflagellate</name>
    <name type="synonym">Zooxanthella microadriatica</name>
    <dbReference type="NCBI Taxonomy" id="2951"/>
    <lineage>
        <taxon>Eukaryota</taxon>
        <taxon>Sar</taxon>
        <taxon>Alveolata</taxon>
        <taxon>Dinophyceae</taxon>
        <taxon>Suessiales</taxon>
        <taxon>Symbiodiniaceae</taxon>
        <taxon>Symbiodinium</taxon>
    </lineage>
</organism>
<dbReference type="Proteomes" id="UP000186817">
    <property type="component" value="Unassembled WGS sequence"/>
</dbReference>
<feature type="region of interest" description="Disordered" evidence="1">
    <location>
        <begin position="15"/>
        <end position="77"/>
    </location>
</feature>
<evidence type="ECO:0000313" key="2">
    <source>
        <dbReference type="EMBL" id="OLP74866.1"/>
    </source>
</evidence>
<reference evidence="2 3" key="1">
    <citation type="submission" date="2016-02" db="EMBL/GenBank/DDBJ databases">
        <title>Genome analysis of coral dinoflagellate symbionts highlights evolutionary adaptations to a symbiotic lifestyle.</title>
        <authorList>
            <person name="Aranda M."/>
            <person name="Li Y."/>
            <person name="Liew Y.J."/>
            <person name="Baumgarten S."/>
            <person name="Simakov O."/>
            <person name="Wilson M."/>
            <person name="Piel J."/>
            <person name="Ashoor H."/>
            <person name="Bougouffa S."/>
            <person name="Bajic V.B."/>
            <person name="Ryu T."/>
            <person name="Ravasi T."/>
            <person name="Bayer T."/>
            <person name="Micklem G."/>
            <person name="Kim H."/>
            <person name="Bhak J."/>
            <person name="Lajeunesse T.C."/>
            <person name="Voolstra C.R."/>
        </authorList>
    </citation>
    <scope>NUCLEOTIDE SEQUENCE [LARGE SCALE GENOMIC DNA]</scope>
    <source>
        <strain evidence="2 3">CCMP2467</strain>
    </source>
</reference>
<evidence type="ECO:0000313" key="3">
    <source>
        <dbReference type="Proteomes" id="UP000186817"/>
    </source>
</evidence>
<name>A0A1Q9BW28_SYMMI</name>